<proteinExistence type="predicted"/>
<gene>
    <name evidence="1" type="ORF">ERS852478_00537</name>
</gene>
<dbReference type="EMBL" id="CYZN01000003">
    <property type="protein sequence ID" value="CUN58590.1"/>
    <property type="molecule type" value="Genomic_DNA"/>
</dbReference>
<dbReference type="AlphaFoldDB" id="A0A173Y4W0"/>
<organism evidence="1 2">
    <name type="scientific">Blautia wexlerae</name>
    <dbReference type="NCBI Taxonomy" id="418240"/>
    <lineage>
        <taxon>Bacteria</taxon>
        <taxon>Bacillati</taxon>
        <taxon>Bacillota</taxon>
        <taxon>Clostridia</taxon>
        <taxon>Lachnospirales</taxon>
        <taxon>Lachnospiraceae</taxon>
        <taxon>Blautia</taxon>
    </lineage>
</organism>
<name>A0A173Y4W0_9FIRM</name>
<sequence length="111" mass="13557">MRDFSFLYPQYYSSEKEWNDHRNLIKISIFLFGKNATTPDIKDDLVYLAESMIEYKPEVNHKLQFVNDPKVEKYYLHRDSHRTEFVNYMFSLCEQNEDLNFEKDAFNHLMQ</sequence>
<protein>
    <submittedName>
        <fullName evidence="1">Uncharacterized protein</fullName>
    </submittedName>
</protein>
<evidence type="ECO:0000313" key="2">
    <source>
        <dbReference type="Proteomes" id="UP000095431"/>
    </source>
</evidence>
<evidence type="ECO:0000313" key="1">
    <source>
        <dbReference type="EMBL" id="CUN58590.1"/>
    </source>
</evidence>
<dbReference type="Proteomes" id="UP000095431">
    <property type="component" value="Unassembled WGS sequence"/>
</dbReference>
<reference evidence="1 2" key="1">
    <citation type="submission" date="2015-09" db="EMBL/GenBank/DDBJ databases">
        <authorList>
            <consortium name="Pathogen Informatics"/>
        </authorList>
    </citation>
    <scope>NUCLEOTIDE SEQUENCE [LARGE SCALE GENOMIC DNA]</scope>
    <source>
        <strain evidence="1 2">2789STDY5834863</strain>
    </source>
</reference>
<accession>A0A173Y4W0</accession>